<dbReference type="InterPro" id="IPR000531">
    <property type="entry name" value="Beta-barrel_TonB"/>
</dbReference>
<dbReference type="Pfam" id="PF07715">
    <property type="entry name" value="Plug"/>
    <property type="match status" value="1"/>
</dbReference>
<dbReference type="Proteomes" id="UP000712570">
    <property type="component" value="Unassembled WGS sequence"/>
</dbReference>
<proteinExistence type="inferred from homology"/>
<keyword evidence="4 10" id="KW-1134">Transmembrane beta strand</keyword>
<feature type="domain" description="TonB-dependent receptor plug" evidence="14">
    <location>
        <begin position="46"/>
        <end position="161"/>
    </location>
</feature>
<keyword evidence="16" id="KW-1185">Reference proteome</keyword>
<dbReference type="Pfam" id="PF00593">
    <property type="entry name" value="TonB_dep_Rec_b-barrel"/>
    <property type="match status" value="1"/>
</dbReference>
<keyword evidence="8 15" id="KW-0675">Receptor</keyword>
<organism evidence="15 16">
    <name type="scientific">Iodobacter violaceini</name>
    <dbReference type="NCBI Taxonomy" id="3044271"/>
    <lineage>
        <taxon>Bacteria</taxon>
        <taxon>Pseudomonadati</taxon>
        <taxon>Pseudomonadota</taxon>
        <taxon>Betaproteobacteria</taxon>
        <taxon>Neisseriales</taxon>
        <taxon>Chitinibacteraceae</taxon>
        <taxon>Iodobacter</taxon>
    </lineage>
</organism>
<feature type="signal peptide" evidence="12">
    <location>
        <begin position="1"/>
        <end position="23"/>
    </location>
</feature>
<keyword evidence="7 10" id="KW-0472">Membrane</keyword>
<comment type="similarity">
    <text evidence="2 10 11">Belongs to the TonB-dependent receptor family.</text>
</comment>
<evidence type="ECO:0000256" key="5">
    <source>
        <dbReference type="ARBA" id="ARBA00022692"/>
    </source>
</evidence>
<dbReference type="Gene3D" id="2.40.170.20">
    <property type="entry name" value="TonB-dependent receptor, beta-barrel domain"/>
    <property type="match status" value="1"/>
</dbReference>
<evidence type="ECO:0000313" key="16">
    <source>
        <dbReference type="Proteomes" id="UP000712570"/>
    </source>
</evidence>
<evidence type="ECO:0000259" key="14">
    <source>
        <dbReference type="Pfam" id="PF07715"/>
    </source>
</evidence>
<evidence type="ECO:0000256" key="4">
    <source>
        <dbReference type="ARBA" id="ARBA00022452"/>
    </source>
</evidence>
<dbReference type="PROSITE" id="PS52016">
    <property type="entry name" value="TONB_DEPENDENT_REC_3"/>
    <property type="match status" value="1"/>
</dbReference>
<evidence type="ECO:0000256" key="9">
    <source>
        <dbReference type="ARBA" id="ARBA00023237"/>
    </source>
</evidence>
<reference evidence="15 16" key="1">
    <citation type="submission" date="2020-03" db="EMBL/GenBank/DDBJ databases">
        <title>Draft genome sequence of environmentally isolated violet-colored cultures.</title>
        <authorList>
            <person name="Wilson H.S."/>
        </authorList>
    </citation>
    <scope>NUCLEOTIDE SEQUENCE [LARGE SCALE GENOMIC DNA]</scope>
    <source>
        <strain evidence="15 16">HSC-16F04</strain>
    </source>
</reference>
<dbReference type="InterPro" id="IPR037066">
    <property type="entry name" value="Plug_dom_sf"/>
</dbReference>
<comment type="caution">
    <text evidence="15">The sequence shown here is derived from an EMBL/GenBank/DDBJ whole genome shotgun (WGS) entry which is preliminary data.</text>
</comment>
<comment type="subcellular location">
    <subcellularLocation>
        <location evidence="1 10">Cell outer membrane</location>
        <topology evidence="1 10">Multi-pass membrane protein</topology>
    </subcellularLocation>
</comment>
<name>A0ABX0KRR0_9NEIS</name>
<dbReference type="InterPro" id="IPR039426">
    <property type="entry name" value="TonB-dep_rcpt-like"/>
</dbReference>
<dbReference type="InterPro" id="IPR036942">
    <property type="entry name" value="Beta-barrel_TonB_sf"/>
</dbReference>
<dbReference type="InterPro" id="IPR012910">
    <property type="entry name" value="Plug_dom"/>
</dbReference>
<evidence type="ECO:0000256" key="11">
    <source>
        <dbReference type="RuleBase" id="RU003357"/>
    </source>
</evidence>
<dbReference type="SUPFAM" id="SSF56935">
    <property type="entry name" value="Porins"/>
    <property type="match status" value="1"/>
</dbReference>
<accession>A0ABX0KRR0</accession>
<dbReference type="PANTHER" id="PTHR47234:SF1">
    <property type="entry name" value="TONB-DEPENDENT RECEPTOR"/>
    <property type="match status" value="1"/>
</dbReference>
<keyword evidence="3 10" id="KW-0813">Transport</keyword>
<dbReference type="EMBL" id="JAAOLX010000001">
    <property type="protein sequence ID" value="NHQ84754.1"/>
    <property type="molecule type" value="Genomic_DNA"/>
</dbReference>
<feature type="domain" description="TonB-dependent receptor-like beta-barrel" evidence="13">
    <location>
        <begin position="365"/>
        <end position="820"/>
    </location>
</feature>
<protein>
    <submittedName>
        <fullName evidence="15">TonB-dependent receptor</fullName>
    </submittedName>
</protein>
<keyword evidence="6 11" id="KW-0798">TonB box</keyword>
<evidence type="ECO:0000256" key="12">
    <source>
        <dbReference type="SAM" id="SignalP"/>
    </source>
</evidence>
<evidence type="ECO:0000256" key="1">
    <source>
        <dbReference type="ARBA" id="ARBA00004571"/>
    </source>
</evidence>
<evidence type="ECO:0000313" key="15">
    <source>
        <dbReference type="EMBL" id="NHQ84754.1"/>
    </source>
</evidence>
<keyword evidence="9 10" id="KW-0998">Cell outer membrane</keyword>
<evidence type="ECO:0000256" key="10">
    <source>
        <dbReference type="PROSITE-ProRule" id="PRU01360"/>
    </source>
</evidence>
<evidence type="ECO:0000256" key="8">
    <source>
        <dbReference type="ARBA" id="ARBA00023170"/>
    </source>
</evidence>
<evidence type="ECO:0000256" key="2">
    <source>
        <dbReference type="ARBA" id="ARBA00009810"/>
    </source>
</evidence>
<dbReference type="Gene3D" id="2.170.130.10">
    <property type="entry name" value="TonB-dependent receptor, plug domain"/>
    <property type="match status" value="1"/>
</dbReference>
<evidence type="ECO:0000256" key="7">
    <source>
        <dbReference type="ARBA" id="ARBA00023136"/>
    </source>
</evidence>
<evidence type="ECO:0000259" key="13">
    <source>
        <dbReference type="Pfam" id="PF00593"/>
    </source>
</evidence>
<feature type="chain" id="PRO_5045853612" evidence="12">
    <location>
        <begin position="24"/>
        <end position="851"/>
    </location>
</feature>
<dbReference type="PANTHER" id="PTHR47234">
    <property type="match status" value="1"/>
</dbReference>
<evidence type="ECO:0000256" key="3">
    <source>
        <dbReference type="ARBA" id="ARBA00022448"/>
    </source>
</evidence>
<evidence type="ECO:0000256" key="6">
    <source>
        <dbReference type="ARBA" id="ARBA00023077"/>
    </source>
</evidence>
<sequence length="851" mass="92042">MHFKPKLLAIVIAQITASALAYAADLPTNKVERVEVVGSNIKRINKEGPSPVTIIKRDEIEKSGATTVVEALDNLLPKASLEFATDGGRFAPGSSTVGLRGMGAKNTLILLNGRRLAPNGFADVDTSPVSLNNIPLSAIEQIEVLYDGAAAIYGSDAVAGVINFKTKRNFQGVSVTGKYGQNFAGDGQDLVLGIAAGFGNLNEDNQNLLVTLDVTDKKPTLDNKHDATRNLDKRGLGGADNRFTGLHGGAYKIKGGTTTLLPGCEGNGEIVTDQFGNQKCFSNENLYRSAHIKRLNANALYNYQISDDALLFAELGIGQDRQAFESWPLSIPAAQAVIKAGDAAYKDVINGVKTNDKDITVTRRIYEAGLAQNNVDSDTLRAVLGAKASLGGWDGETALTYSSNKSSQARDRADAAKITAAFKKGGYDPFVANNPVELANALITSRYREGTASLLIGDARVSHSSLFQLAGGDVGFAAGVNILKEKAVEDSTVENSRWVKSIYGELNIPVLKNLEIQAALRYDHYDDVGGATSPKVAVAYRPVESLLLRGSATSTFRAPSLQQLGMSPTPSYYFYNDWARCKPMGVPNGECIGRVDLNSRSNPELKPETSNNLTLGFVFQPLKDLSLSIDWYSIKQNDAIARLDPQFVIDHEDSNPAMGKLIKRLALDPDELKNYPGLTRGKIEVIDLPLANIGQIDTSGIDVDFNFAYKTNGWGKFTFRDQFSYLLSYKSSDLEGTDPVERTGGYNNPDWSNRISLGYQYAEYDATLTAKTYARVHDAADLPENSSNPDGYLPSYTVFNLSAGYQLNKNTSFVLGVNNLFDKVAPYSVDGGGYNGTTSGRYGFIGFDYKL</sequence>
<dbReference type="RefSeq" id="WP_166821077.1">
    <property type="nucleotide sequence ID" value="NZ_JAAOLX010000001.1"/>
</dbReference>
<gene>
    <name evidence="15" type="ORF">HA050_01300</name>
</gene>
<keyword evidence="5 10" id="KW-0812">Transmembrane</keyword>
<dbReference type="CDD" id="cd01347">
    <property type="entry name" value="ligand_gated_channel"/>
    <property type="match status" value="1"/>
</dbReference>
<keyword evidence="12" id="KW-0732">Signal</keyword>